<dbReference type="SUPFAM" id="SSF53955">
    <property type="entry name" value="Lysozyme-like"/>
    <property type="match status" value="1"/>
</dbReference>
<feature type="domain" description="Transglycosylase SLT" evidence="1">
    <location>
        <begin position="39"/>
        <end position="164"/>
    </location>
</feature>
<keyword evidence="3" id="KW-1185">Reference proteome</keyword>
<evidence type="ECO:0000313" key="2">
    <source>
        <dbReference type="EMBL" id="VTU09370.1"/>
    </source>
</evidence>
<reference evidence="2 3" key="1">
    <citation type="submission" date="2019-05" db="EMBL/GenBank/DDBJ databases">
        <authorList>
            <consortium name="Pathogen Informatics"/>
        </authorList>
    </citation>
    <scope>NUCLEOTIDE SEQUENCE [LARGE SCALE GENOMIC DNA]</scope>
    <source>
        <strain evidence="2 3">NM319</strain>
    </source>
</reference>
<evidence type="ECO:0000259" key="1">
    <source>
        <dbReference type="Pfam" id="PF01464"/>
    </source>
</evidence>
<name>A0ABY6TLS8_9PAST</name>
<protein>
    <submittedName>
        <fullName evidence="2">Transglycosylase SLT domain</fullName>
    </submittedName>
</protein>
<gene>
    <name evidence="2" type="ORF">SAMEA1410922_01984</name>
</gene>
<comment type="caution">
    <text evidence="2">The sequence shown here is derived from an EMBL/GenBank/DDBJ whole genome shotgun (WGS) entry which is preliminary data.</text>
</comment>
<evidence type="ECO:0000313" key="3">
    <source>
        <dbReference type="Proteomes" id="UP000308167"/>
    </source>
</evidence>
<sequence>MENTALLNYRTLLQGLVGLGICILGQDVGARTHTVPPAFREIAQTHQVPPTILYAVAMNESKTKLASANVKPWPWSINVAGKGYQYASKLEACQAFHRFAKRYPLKNIDIGIAQVNVGWNGKRFFRSTCDGFEPYTNLHAASIILSECHQKHQNWIAATGCYHHPAGGQPAEKYKSGIRANLKQIRGIDHSPSGLDNAIETARIQLQDSKKSMTTTSKIRPSRSVSVTSPGVRLVSDSPVNWIQPVTTAENITWVTPLSVSKNN</sequence>
<dbReference type="GeneID" id="86156350"/>
<dbReference type="InterPro" id="IPR008258">
    <property type="entry name" value="Transglycosylase_SLT_dom_1"/>
</dbReference>
<dbReference type="EMBL" id="CABFKI010000015">
    <property type="protein sequence ID" value="VTU09370.1"/>
    <property type="molecule type" value="Genomic_DNA"/>
</dbReference>
<dbReference type="InterPro" id="IPR023346">
    <property type="entry name" value="Lysozyme-like_dom_sf"/>
</dbReference>
<accession>A0ABY6TLS8</accession>
<organism evidence="2 3">
    <name type="scientific">Actinobacillus porcinus</name>
    <dbReference type="NCBI Taxonomy" id="51048"/>
    <lineage>
        <taxon>Bacteria</taxon>
        <taxon>Pseudomonadati</taxon>
        <taxon>Pseudomonadota</taxon>
        <taxon>Gammaproteobacteria</taxon>
        <taxon>Pasteurellales</taxon>
        <taxon>Pasteurellaceae</taxon>
        <taxon>Actinobacillus</taxon>
    </lineage>
</organism>
<proteinExistence type="predicted"/>
<dbReference type="Proteomes" id="UP000308167">
    <property type="component" value="Unassembled WGS sequence"/>
</dbReference>
<dbReference type="Pfam" id="PF01464">
    <property type="entry name" value="SLT"/>
    <property type="match status" value="1"/>
</dbReference>
<dbReference type="RefSeq" id="WP_135710976.1">
    <property type="nucleotide sequence ID" value="NZ_CABFKI010000015.1"/>
</dbReference>